<keyword evidence="3 8" id="KW-0863">Zinc-finger</keyword>
<feature type="region of interest" description="Disordered" evidence="9">
    <location>
        <begin position="58"/>
        <end position="83"/>
    </location>
</feature>
<dbReference type="InterPro" id="IPR013087">
    <property type="entry name" value="Znf_C2H2_type"/>
</dbReference>
<evidence type="ECO:0000256" key="4">
    <source>
        <dbReference type="ARBA" id="ARBA00022833"/>
    </source>
</evidence>
<dbReference type="Gene3D" id="3.30.160.60">
    <property type="entry name" value="Classic Zinc Finger"/>
    <property type="match status" value="1"/>
</dbReference>
<evidence type="ECO:0000256" key="9">
    <source>
        <dbReference type="SAM" id="MobiDB-lite"/>
    </source>
</evidence>
<evidence type="ECO:0000313" key="12">
    <source>
        <dbReference type="Proteomes" id="UP000290289"/>
    </source>
</evidence>
<evidence type="ECO:0000256" key="5">
    <source>
        <dbReference type="ARBA" id="ARBA00023015"/>
    </source>
</evidence>
<dbReference type="InterPro" id="IPR036236">
    <property type="entry name" value="Znf_C2H2_sf"/>
</dbReference>
<evidence type="ECO:0000256" key="8">
    <source>
        <dbReference type="PROSITE-ProRule" id="PRU00042"/>
    </source>
</evidence>
<sequence length="201" mass="22542">MDSSQANQENSDQVMTSDDQQQQGASKQAAKSYECNFCKRGFTNAQALGGHMNIHRKDKAKLKQVSSSNTIETKHHHQQQQKQNVLDFPKMPSLDSPILPTINSLQHNKPIGRDIDRNTIRAPWPWLISENSDTTMQQLALFSQTPSHNKDHQNPGTPQVHGDQLENSLQLSGSELDLELRLGPEPQNSSSSTANTTRKFF</sequence>
<reference evidence="11 12" key="1">
    <citation type="submission" date="2018-10" db="EMBL/GenBank/DDBJ databases">
        <title>A high-quality apple genome assembly.</title>
        <authorList>
            <person name="Hu J."/>
        </authorList>
    </citation>
    <scope>NUCLEOTIDE SEQUENCE [LARGE SCALE GENOMIC DNA]</scope>
    <source>
        <strain evidence="12">cv. HFTH1</strain>
        <tissue evidence="11">Young leaf</tissue>
    </source>
</reference>
<evidence type="ECO:0000256" key="7">
    <source>
        <dbReference type="ARBA" id="ARBA00023242"/>
    </source>
</evidence>
<organism evidence="11 12">
    <name type="scientific">Malus domestica</name>
    <name type="common">Apple</name>
    <name type="synonym">Pyrus malus</name>
    <dbReference type="NCBI Taxonomy" id="3750"/>
    <lineage>
        <taxon>Eukaryota</taxon>
        <taxon>Viridiplantae</taxon>
        <taxon>Streptophyta</taxon>
        <taxon>Embryophyta</taxon>
        <taxon>Tracheophyta</taxon>
        <taxon>Spermatophyta</taxon>
        <taxon>Magnoliopsida</taxon>
        <taxon>eudicotyledons</taxon>
        <taxon>Gunneridae</taxon>
        <taxon>Pentapetalae</taxon>
        <taxon>rosids</taxon>
        <taxon>fabids</taxon>
        <taxon>Rosales</taxon>
        <taxon>Rosaceae</taxon>
        <taxon>Amygdaloideae</taxon>
        <taxon>Maleae</taxon>
        <taxon>Malus</taxon>
    </lineage>
</organism>
<keyword evidence="6" id="KW-0804">Transcription</keyword>
<feature type="compositionally biased region" description="Polar residues" evidence="9">
    <location>
        <begin position="1"/>
        <end position="16"/>
    </location>
</feature>
<feature type="domain" description="C2H2-type" evidence="10">
    <location>
        <begin position="33"/>
        <end position="60"/>
    </location>
</feature>
<dbReference type="SUPFAM" id="SSF57667">
    <property type="entry name" value="beta-beta-alpha zinc fingers"/>
    <property type="match status" value="1"/>
</dbReference>
<evidence type="ECO:0000256" key="6">
    <source>
        <dbReference type="ARBA" id="ARBA00023163"/>
    </source>
</evidence>
<accession>A0A498KFS7</accession>
<gene>
    <name evidence="11" type="ORF">DVH24_038597</name>
</gene>
<evidence type="ECO:0000256" key="2">
    <source>
        <dbReference type="ARBA" id="ARBA00022723"/>
    </source>
</evidence>
<dbReference type="PROSITE" id="PS00028">
    <property type="entry name" value="ZINC_FINGER_C2H2_1"/>
    <property type="match status" value="1"/>
</dbReference>
<dbReference type="EMBL" id="RDQH01000329">
    <property type="protein sequence ID" value="RXI04323.1"/>
    <property type="molecule type" value="Genomic_DNA"/>
</dbReference>
<evidence type="ECO:0000259" key="10">
    <source>
        <dbReference type="PROSITE" id="PS50157"/>
    </source>
</evidence>
<evidence type="ECO:0000256" key="3">
    <source>
        <dbReference type="ARBA" id="ARBA00022771"/>
    </source>
</evidence>
<dbReference type="PANTHER" id="PTHR45801">
    <property type="entry name" value="OS07G0101800 PROTEIN"/>
    <property type="match status" value="1"/>
</dbReference>
<keyword evidence="7" id="KW-0539">Nucleus</keyword>
<dbReference type="GO" id="GO:0005634">
    <property type="term" value="C:nucleus"/>
    <property type="evidence" value="ECO:0007669"/>
    <property type="project" value="UniProtKB-SubCell"/>
</dbReference>
<protein>
    <recommendedName>
        <fullName evidence="10">C2H2-type domain-containing protein</fullName>
    </recommendedName>
</protein>
<dbReference type="AlphaFoldDB" id="A0A498KFS7"/>
<keyword evidence="12" id="KW-1185">Reference proteome</keyword>
<dbReference type="PANTHER" id="PTHR45801:SF111">
    <property type="entry name" value="C2H2 AND C2HC ZINC FINGERS SUPERFAMILY PROTEIN"/>
    <property type="match status" value="1"/>
</dbReference>
<comment type="subcellular location">
    <subcellularLocation>
        <location evidence="1">Nucleus</location>
    </subcellularLocation>
</comment>
<dbReference type="PROSITE" id="PS50157">
    <property type="entry name" value="ZINC_FINGER_C2H2_2"/>
    <property type="match status" value="1"/>
</dbReference>
<dbReference type="Proteomes" id="UP000290289">
    <property type="component" value="Chromosome 3"/>
</dbReference>
<dbReference type="GO" id="GO:0008270">
    <property type="term" value="F:zinc ion binding"/>
    <property type="evidence" value="ECO:0007669"/>
    <property type="project" value="UniProtKB-KW"/>
</dbReference>
<keyword evidence="4" id="KW-0862">Zinc</keyword>
<dbReference type="InterPro" id="IPR052426">
    <property type="entry name" value="Plant_dev_regulator"/>
</dbReference>
<evidence type="ECO:0000256" key="1">
    <source>
        <dbReference type="ARBA" id="ARBA00004123"/>
    </source>
</evidence>
<feature type="region of interest" description="Disordered" evidence="9">
    <location>
        <begin position="1"/>
        <end position="30"/>
    </location>
</feature>
<comment type="caution">
    <text evidence="11">The sequence shown here is derived from an EMBL/GenBank/DDBJ whole genome shotgun (WGS) entry which is preliminary data.</text>
</comment>
<feature type="region of interest" description="Disordered" evidence="9">
    <location>
        <begin position="145"/>
        <end position="201"/>
    </location>
</feature>
<feature type="compositionally biased region" description="Polar residues" evidence="9">
    <location>
        <begin position="186"/>
        <end position="201"/>
    </location>
</feature>
<keyword evidence="2" id="KW-0479">Metal-binding</keyword>
<feature type="compositionally biased region" description="Low complexity" evidence="9">
    <location>
        <begin position="17"/>
        <end position="30"/>
    </location>
</feature>
<name>A0A498KFS7_MALDO</name>
<evidence type="ECO:0000313" key="11">
    <source>
        <dbReference type="EMBL" id="RXI04323.1"/>
    </source>
</evidence>
<proteinExistence type="predicted"/>
<keyword evidence="5" id="KW-0805">Transcription regulation</keyword>